<organism evidence="1 2">
    <name type="scientific">Prevotella pallens ATCC 700821</name>
    <dbReference type="NCBI Taxonomy" id="997353"/>
    <lineage>
        <taxon>Bacteria</taxon>
        <taxon>Pseudomonadati</taxon>
        <taxon>Bacteroidota</taxon>
        <taxon>Bacteroidia</taxon>
        <taxon>Bacteroidales</taxon>
        <taxon>Prevotellaceae</taxon>
        <taxon>Prevotella</taxon>
    </lineage>
</organism>
<proteinExistence type="predicted"/>
<sequence>MQTVNTRKILNKSPANCLNQRLTGLLFYADLRKTATKKAQTQTANRFALLNKTDLQAMETYAKKHRNTYKILLYNEETNTIARIHRNFHPTFFRFSQDIVVFL</sequence>
<dbReference type="EMBL" id="AFPY01000036">
    <property type="protein sequence ID" value="EGQ19600.1"/>
    <property type="molecule type" value="Genomic_DNA"/>
</dbReference>
<accession>F9DGU2</accession>
<dbReference type="STRING" id="997353.HMPREF9144_0882"/>
<protein>
    <submittedName>
        <fullName evidence="1">Uncharacterized protein</fullName>
    </submittedName>
</protein>
<dbReference type="Proteomes" id="UP000004123">
    <property type="component" value="Unassembled WGS sequence"/>
</dbReference>
<dbReference type="HOGENOM" id="CLU_2261227_0_0_10"/>
<dbReference type="AlphaFoldDB" id="F9DGU2"/>
<evidence type="ECO:0000313" key="2">
    <source>
        <dbReference type="Proteomes" id="UP000004123"/>
    </source>
</evidence>
<gene>
    <name evidence="1" type="ORF">HMPREF9144_0882</name>
</gene>
<name>F9DGU2_9BACT</name>
<reference evidence="1 2" key="1">
    <citation type="submission" date="2011-04" db="EMBL/GenBank/DDBJ databases">
        <authorList>
            <person name="Muzny D."/>
            <person name="Qin X."/>
            <person name="Deng J."/>
            <person name="Jiang H."/>
            <person name="Liu Y."/>
            <person name="Qu J."/>
            <person name="Song X.-Z."/>
            <person name="Zhang L."/>
            <person name="Thornton R."/>
            <person name="Coyle M."/>
            <person name="Francisco L."/>
            <person name="Jackson L."/>
            <person name="Javaid M."/>
            <person name="Korchina V."/>
            <person name="Kovar C."/>
            <person name="Mata R."/>
            <person name="Mathew T."/>
            <person name="Ngo R."/>
            <person name="Nguyen L."/>
            <person name="Nguyen N."/>
            <person name="Okwuonu G."/>
            <person name="Ongeri F."/>
            <person name="Pham C."/>
            <person name="Simmons D."/>
            <person name="Wilczek-Boney K."/>
            <person name="Hale W."/>
            <person name="Jakkamsetti A."/>
            <person name="Pham P."/>
            <person name="Ruth R."/>
            <person name="San Lucas F."/>
            <person name="Warren J."/>
            <person name="Zhang J."/>
            <person name="Zhao Z."/>
            <person name="Zhou C."/>
            <person name="Zhu D."/>
            <person name="Lee S."/>
            <person name="Bess C."/>
            <person name="Blankenburg K."/>
            <person name="Forbes L."/>
            <person name="Fu Q."/>
            <person name="Gubbala S."/>
            <person name="Hirani K."/>
            <person name="Jayaseelan J.C."/>
            <person name="Lara F."/>
            <person name="Munidasa M."/>
            <person name="Palculict T."/>
            <person name="Patil S."/>
            <person name="Pu L.-L."/>
            <person name="Saada N."/>
            <person name="Tang L."/>
            <person name="Weissenberger G."/>
            <person name="Zhu Y."/>
            <person name="Hemphill L."/>
            <person name="Shang Y."/>
            <person name="Youmans B."/>
            <person name="Ayvaz T."/>
            <person name="Ross M."/>
            <person name="Santibanez J."/>
            <person name="Aqrawi P."/>
            <person name="Gross S."/>
            <person name="Joshi V."/>
            <person name="Fowler G."/>
            <person name="Nazareth L."/>
            <person name="Reid J."/>
            <person name="Worley K."/>
            <person name="Petrosino J."/>
            <person name="Highlander S."/>
            <person name="Gibbs R."/>
        </authorList>
    </citation>
    <scope>NUCLEOTIDE SEQUENCE [LARGE SCALE GENOMIC DNA]</scope>
    <source>
        <strain evidence="1 2">ATCC 700821</strain>
    </source>
</reference>
<comment type="caution">
    <text evidence="1">The sequence shown here is derived from an EMBL/GenBank/DDBJ whole genome shotgun (WGS) entry which is preliminary data.</text>
</comment>
<evidence type="ECO:0000313" key="1">
    <source>
        <dbReference type="EMBL" id="EGQ19600.1"/>
    </source>
</evidence>